<evidence type="ECO:0000259" key="2">
    <source>
        <dbReference type="Pfam" id="PF03713"/>
    </source>
</evidence>
<organism evidence="3">
    <name type="scientific">Streptomyces sp. NBC_01393</name>
    <dbReference type="NCBI Taxonomy" id="2903851"/>
    <lineage>
        <taxon>Bacteria</taxon>
        <taxon>Bacillati</taxon>
        <taxon>Actinomycetota</taxon>
        <taxon>Actinomycetes</taxon>
        <taxon>Kitasatosporales</taxon>
        <taxon>Streptomycetaceae</taxon>
        <taxon>Streptomyces</taxon>
    </lineage>
</organism>
<dbReference type="EMBL" id="CP109546">
    <property type="protein sequence ID" value="WTZ14968.1"/>
    <property type="molecule type" value="Genomic_DNA"/>
</dbReference>
<dbReference type="AlphaFoldDB" id="A0AAU3ICR8"/>
<dbReference type="Gene3D" id="1.20.1260.10">
    <property type="match status" value="1"/>
</dbReference>
<reference evidence="3" key="1">
    <citation type="submission" date="2022-10" db="EMBL/GenBank/DDBJ databases">
        <title>The complete genomes of actinobacterial strains from the NBC collection.</title>
        <authorList>
            <person name="Joergensen T.S."/>
            <person name="Alvarez Arevalo M."/>
            <person name="Sterndorff E.B."/>
            <person name="Faurdal D."/>
            <person name="Vuksanovic O."/>
            <person name="Mourched A.-S."/>
            <person name="Charusanti P."/>
            <person name="Shaw S."/>
            <person name="Blin K."/>
            <person name="Weber T."/>
        </authorList>
    </citation>
    <scope>NUCLEOTIDE SEQUENCE</scope>
    <source>
        <strain evidence="3">NBC_01393</strain>
    </source>
</reference>
<gene>
    <name evidence="3" type="ORF">OG699_33495</name>
</gene>
<feature type="region of interest" description="Disordered" evidence="1">
    <location>
        <begin position="1"/>
        <end position="20"/>
    </location>
</feature>
<proteinExistence type="predicted"/>
<dbReference type="InterPro" id="IPR005183">
    <property type="entry name" value="DUF305_CopM-like"/>
</dbReference>
<dbReference type="InterPro" id="IPR012347">
    <property type="entry name" value="Ferritin-like"/>
</dbReference>
<feature type="domain" description="DUF305" evidence="2">
    <location>
        <begin position="32"/>
        <end position="166"/>
    </location>
</feature>
<evidence type="ECO:0000256" key="1">
    <source>
        <dbReference type="SAM" id="MobiDB-lite"/>
    </source>
</evidence>
<accession>A0AAU3ICR8</accession>
<protein>
    <submittedName>
        <fullName evidence="3">DUF305 domain-containing protein</fullName>
    </submittedName>
</protein>
<name>A0AAU3ICR8_9ACTN</name>
<feature type="compositionally biased region" description="Polar residues" evidence="1">
    <location>
        <begin position="9"/>
        <end position="20"/>
    </location>
</feature>
<sequence length="189" mass="19862">MAMPVVGCTAQSTAGTSPTADTAQVSAFNATDTAWILLMIPMTERAQLLTDLVPSHTADPALTVLAAKTGSALRDDLRRLRAVLQLSGVPDTHPHEGHNMPGMVSLGTLRKAAATNGQAFDQILTGALRAHFTQSRMLCASERTQGRAGKAKELAAAIAKSTAEQASWLDRLHLVRPATLGGETTVTQP</sequence>
<evidence type="ECO:0000313" key="3">
    <source>
        <dbReference type="EMBL" id="WTZ14968.1"/>
    </source>
</evidence>
<dbReference type="Pfam" id="PF03713">
    <property type="entry name" value="DUF305"/>
    <property type="match status" value="1"/>
</dbReference>